<keyword evidence="1" id="KW-0472">Membrane</keyword>
<organism evidence="2">
    <name type="scientific">Ralstonia syzygii R24</name>
    <dbReference type="NCBI Taxonomy" id="907261"/>
    <lineage>
        <taxon>Bacteria</taxon>
        <taxon>Pseudomonadati</taxon>
        <taxon>Pseudomonadota</taxon>
        <taxon>Betaproteobacteria</taxon>
        <taxon>Burkholderiales</taxon>
        <taxon>Burkholderiaceae</taxon>
        <taxon>Ralstonia</taxon>
        <taxon>Ralstonia solanacearum species complex</taxon>
    </lineage>
</organism>
<dbReference type="AlphaFoldDB" id="G3A8D2"/>
<feature type="transmembrane region" description="Helical" evidence="1">
    <location>
        <begin position="31"/>
        <end position="55"/>
    </location>
</feature>
<keyword evidence="1" id="KW-0812">Transmembrane</keyword>
<keyword evidence="1" id="KW-1133">Transmembrane helix</keyword>
<accession>G3A8D2</accession>
<reference evidence="2" key="1">
    <citation type="journal article" date="2011" name="PLoS ONE">
        <title>Ralstonia syzygii, the Blood Disease Bacterium and some Asian R. solanacearum strains form a single genomic species despite divergent lifestyles.</title>
        <authorList>
            <person name="Remenant B."/>
            <person name="de Cambiaire J.C."/>
            <person name="Cellier G."/>
            <person name="Jacobs J.M."/>
            <person name="Mangenot S."/>
            <person name="Barbe V."/>
            <person name="Lajus A."/>
            <person name="Vallenet D."/>
            <person name="Medigue C."/>
            <person name="Fegan M."/>
            <person name="Allen C."/>
            <person name="Prior P."/>
        </authorList>
    </citation>
    <scope>NUCLEOTIDE SEQUENCE</scope>
    <source>
        <strain evidence="2">R24</strain>
    </source>
</reference>
<evidence type="ECO:0000313" key="2">
    <source>
        <dbReference type="EMBL" id="CCA87506.1"/>
    </source>
</evidence>
<gene>
    <name evidence="2" type="ORF">RALSY_mp10020</name>
</gene>
<proteinExistence type="predicted"/>
<evidence type="ECO:0008006" key="3">
    <source>
        <dbReference type="Google" id="ProtNLM"/>
    </source>
</evidence>
<dbReference type="EMBL" id="FR854090">
    <property type="protein sequence ID" value="CCA87506.1"/>
    <property type="molecule type" value="Genomic_DNA"/>
</dbReference>
<evidence type="ECO:0000256" key="1">
    <source>
        <dbReference type="SAM" id="Phobius"/>
    </source>
</evidence>
<protein>
    <recommendedName>
        <fullName evidence="3">Transmembrane protein</fullName>
    </recommendedName>
</protein>
<name>G3A8D2_9RALS</name>
<reference evidence="2" key="2">
    <citation type="submission" date="2011-04" db="EMBL/GenBank/DDBJ databases">
        <authorList>
            <person name="Genoscope - CEA"/>
        </authorList>
    </citation>
    <scope>NUCLEOTIDE SEQUENCE</scope>
    <source>
        <strain evidence="2">R24</strain>
    </source>
</reference>
<sequence>MLPKRFFPLGFSWQDWFFFRAIGFAVTTKHFVALSCFCLFWSVVIAIYLGVLHFLKKRNDRKSDERARR</sequence>